<comment type="caution">
    <text evidence="4">The sequence shown here is derived from an EMBL/GenBank/DDBJ whole genome shotgun (WGS) entry which is preliminary data.</text>
</comment>
<dbReference type="PANTHER" id="PTHR30576">
    <property type="entry name" value="COLANIC BIOSYNTHESIS UDP-GLUCOSE LIPID CARRIER TRANSFERASE"/>
    <property type="match status" value="1"/>
</dbReference>
<evidence type="ECO:0000256" key="2">
    <source>
        <dbReference type="SAM" id="Phobius"/>
    </source>
</evidence>
<sequence>MNEACAEVQGNAQAEIQALIASAGLEPTLENAAAIYALTATPDDVRDNLNLEGRHPYRFAKRAFDMTASACGMILLSWLIVGTAVAVKLTSPGSVIFKQQRVGKNKELFNIYKFRTMRIDTPDLPSHMIDANDWLTPIGAVMRRLSLDELPQLWNIFRGDMSAVGPRPALWSQFDLVAERDKYGANCVRPGLTGWAQINGRDELTIESKAMRDGEYVANRGVAFDLKCFFGTFAKLFTGAGVVESTVPGHDSELDDAEDLSCAEAIKAGEMAEEEKGSAA</sequence>
<evidence type="ECO:0000313" key="4">
    <source>
        <dbReference type="EMBL" id="HJF65578.1"/>
    </source>
</evidence>
<feature type="transmembrane region" description="Helical" evidence="2">
    <location>
        <begin position="63"/>
        <end position="87"/>
    </location>
</feature>
<reference evidence="4" key="2">
    <citation type="submission" date="2021-09" db="EMBL/GenBank/DDBJ databases">
        <authorList>
            <person name="Gilroy R."/>
        </authorList>
    </citation>
    <scope>NUCLEOTIDE SEQUENCE</scope>
    <source>
        <strain evidence="4">ChiGjej6B6-11269</strain>
    </source>
</reference>
<keyword evidence="2" id="KW-0812">Transmembrane</keyword>
<keyword evidence="4" id="KW-0808">Transferase</keyword>
<keyword evidence="2" id="KW-1133">Transmembrane helix</keyword>
<name>A0A9D2UWY5_9ACTN</name>
<proteinExistence type="inferred from homology"/>
<feature type="domain" description="Bacterial sugar transferase" evidence="3">
    <location>
        <begin position="61"/>
        <end position="237"/>
    </location>
</feature>
<dbReference type="InterPro" id="IPR003362">
    <property type="entry name" value="Bact_transf"/>
</dbReference>
<protein>
    <submittedName>
        <fullName evidence="4">Sugar transferase</fullName>
    </submittedName>
</protein>
<gene>
    <name evidence="4" type="ORF">K8U77_05635</name>
</gene>
<evidence type="ECO:0000259" key="3">
    <source>
        <dbReference type="Pfam" id="PF02397"/>
    </source>
</evidence>
<reference evidence="4" key="1">
    <citation type="journal article" date="2021" name="PeerJ">
        <title>Extensive microbial diversity within the chicken gut microbiome revealed by metagenomics and culture.</title>
        <authorList>
            <person name="Gilroy R."/>
            <person name="Ravi A."/>
            <person name="Getino M."/>
            <person name="Pursley I."/>
            <person name="Horton D.L."/>
            <person name="Alikhan N.F."/>
            <person name="Baker D."/>
            <person name="Gharbi K."/>
            <person name="Hall N."/>
            <person name="Watson M."/>
            <person name="Adriaenssens E.M."/>
            <person name="Foster-Nyarko E."/>
            <person name="Jarju S."/>
            <person name="Secka A."/>
            <person name="Antonio M."/>
            <person name="Oren A."/>
            <person name="Chaudhuri R.R."/>
            <person name="La Ragione R."/>
            <person name="Hildebrand F."/>
            <person name="Pallen M.J."/>
        </authorList>
    </citation>
    <scope>NUCLEOTIDE SEQUENCE</scope>
    <source>
        <strain evidence="4">ChiGjej6B6-11269</strain>
    </source>
</reference>
<organism evidence="4 5">
    <name type="scientific">Slackia equolifaciens</name>
    <dbReference type="NCBI Taxonomy" id="498718"/>
    <lineage>
        <taxon>Bacteria</taxon>
        <taxon>Bacillati</taxon>
        <taxon>Actinomycetota</taxon>
        <taxon>Coriobacteriia</taxon>
        <taxon>Eggerthellales</taxon>
        <taxon>Eggerthellaceae</taxon>
        <taxon>Slackia</taxon>
    </lineage>
</organism>
<dbReference type="Pfam" id="PF02397">
    <property type="entry name" value="Bac_transf"/>
    <property type="match status" value="1"/>
</dbReference>
<keyword evidence="2" id="KW-0472">Membrane</keyword>
<dbReference type="EMBL" id="DYWI01000106">
    <property type="protein sequence ID" value="HJF65578.1"/>
    <property type="molecule type" value="Genomic_DNA"/>
</dbReference>
<evidence type="ECO:0000256" key="1">
    <source>
        <dbReference type="ARBA" id="ARBA00006464"/>
    </source>
</evidence>
<accession>A0A9D2UWY5</accession>
<dbReference type="GO" id="GO:0016780">
    <property type="term" value="F:phosphotransferase activity, for other substituted phosphate groups"/>
    <property type="evidence" value="ECO:0007669"/>
    <property type="project" value="TreeGrafter"/>
</dbReference>
<evidence type="ECO:0000313" key="5">
    <source>
        <dbReference type="Proteomes" id="UP000786989"/>
    </source>
</evidence>
<dbReference type="AlphaFoldDB" id="A0A9D2UWY5"/>
<dbReference type="Proteomes" id="UP000786989">
    <property type="component" value="Unassembled WGS sequence"/>
</dbReference>
<comment type="similarity">
    <text evidence="1">Belongs to the bacterial sugar transferase family.</text>
</comment>
<dbReference type="PANTHER" id="PTHR30576:SF10">
    <property type="entry name" value="SLL5057 PROTEIN"/>
    <property type="match status" value="1"/>
</dbReference>